<dbReference type="GO" id="GO:0005524">
    <property type="term" value="F:ATP binding"/>
    <property type="evidence" value="ECO:0007669"/>
    <property type="project" value="UniProtKB-KW"/>
</dbReference>
<dbReference type="Pfam" id="PF02463">
    <property type="entry name" value="SMC_N"/>
    <property type="match status" value="1"/>
</dbReference>
<evidence type="ECO:0000259" key="12">
    <source>
        <dbReference type="Pfam" id="PF02463"/>
    </source>
</evidence>
<comment type="similarity">
    <text evidence="3">Belongs to the SMC family. SMC5 subfamily.</text>
</comment>
<dbReference type="InterPro" id="IPR003395">
    <property type="entry name" value="RecF/RecN/SMC_N"/>
</dbReference>
<dbReference type="PANTHER" id="PTHR45916:SF1">
    <property type="entry name" value="STRUCTURAL MAINTENANCE OF CHROMOSOMES PROTEIN 5"/>
    <property type="match status" value="1"/>
</dbReference>
<keyword evidence="5" id="KW-0158">Chromosome</keyword>
<dbReference type="GeneID" id="43597590"/>
<comment type="subcellular location">
    <subcellularLocation>
        <location evidence="2">Chromosome</location>
    </subcellularLocation>
    <subcellularLocation>
        <location evidence="1">Nucleus</location>
    </subcellularLocation>
</comment>
<dbReference type="GO" id="GO:0030915">
    <property type="term" value="C:Smc5-Smc6 complex"/>
    <property type="evidence" value="ECO:0007669"/>
    <property type="project" value="TreeGrafter"/>
</dbReference>
<evidence type="ECO:0000256" key="1">
    <source>
        <dbReference type="ARBA" id="ARBA00004123"/>
    </source>
</evidence>
<keyword evidence="8 10" id="KW-0175">Coiled coil</keyword>
<dbReference type="GO" id="GO:0003697">
    <property type="term" value="F:single-stranded DNA binding"/>
    <property type="evidence" value="ECO:0007669"/>
    <property type="project" value="TreeGrafter"/>
</dbReference>
<dbReference type="RefSeq" id="XP_031869964.1">
    <property type="nucleotide sequence ID" value="XM_032013364.1"/>
</dbReference>
<evidence type="ECO:0000313" key="14">
    <source>
        <dbReference type="Proteomes" id="UP000254866"/>
    </source>
</evidence>
<feature type="domain" description="RecF/RecN/SMC N-terminal" evidence="12">
    <location>
        <begin position="93"/>
        <end position="1092"/>
    </location>
</feature>
<dbReference type="InterPro" id="IPR027417">
    <property type="entry name" value="P-loop_NTPase"/>
</dbReference>
<dbReference type="GO" id="GO:0000724">
    <property type="term" value="P:double-strand break repair via homologous recombination"/>
    <property type="evidence" value="ECO:0007669"/>
    <property type="project" value="TreeGrafter"/>
</dbReference>
<reference evidence="13 14" key="1">
    <citation type="journal article" date="2018" name="IMA Fungus">
        <title>IMA Genome-F 9: Draft genome sequence of Annulohypoxylon stygium, Aspergillus mulundensis, Berkeleyomyces basicola (syn. Thielaviopsis basicola), Ceratocystis smalleyi, two Cercospora beticola strains, Coleophoma cylindrospora, Fusarium fracticaudum, Phialophora cf. hyalina, and Morchella septimelata.</title>
        <authorList>
            <person name="Wingfield B.D."/>
            <person name="Bills G.F."/>
            <person name="Dong Y."/>
            <person name="Huang W."/>
            <person name="Nel W.J."/>
            <person name="Swalarsk-Parry B.S."/>
            <person name="Vaghefi N."/>
            <person name="Wilken P.M."/>
            <person name="An Z."/>
            <person name="de Beer Z.W."/>
            <person name="De Vos L."/>
            <person name="Chen L."/>
            <person name="Duong T.A."/>
            <person name="Gao Y."/>
            <person name="Hammerbacher A."/>
            <person name="Kikkert J.R."/>
            <person name="Li Y."/>
            <person name="Li H."/>
            <person name="Li K."/>
            <person name="Li Q."/>
            <person name="Liu X."/>
            <person name="Ma X."/>
            <person name="Naidoo K."/>
            <person name="Pethybridge S.J."/>
            <person name="Sun J."/>
            <person name="Steenkamp E.T."/>
            <person name="van der Nest M.A."/>
            <person name="van Wyk S."/>
            <person name="Wingfield M.J."/>
            <person name="Xiong C."/>
            <person name="Yue Q."/>
            <person name="Zhang X."/>
        </authorList>
    </citation>
    <scope>NUCLEOTIDE SEQUENCE [LARGE SCALE GENOMIC DNA]</scope>
    <source>
        <strain evidence="13 14">BP 5553</strain>
    </source>
</reference>
<evidence type="ECO:0000256" key="3">
    <source>
        <dbReference type="ARBA" id="ARBA00010171"/>
    </source>
</evidence>
<dbReference type="EMBL" id="NPIC01000003">
    <property type="protein sequence ID" value="RDL37308.1"/>
    <property type="molecule type" value="Genomic_DNA"/>
</dbReference>
<dbReference type="FunFam" id="3.40.50.300:FF:001301">
    <property type="entry name" value="Structural maintenance of chromosomes 5"/>
    <property type="match status" value="1"/>
</dbReference>
<evidence type="ECO:0000256" key="8">
    <source>
        <dbReference type="ARBA" id="ARBA00023054"/>
    </source>
</evidence>
<evidence type="ECO:0000256" key="2">
    <source>
        <dbReference type="ARBA" id="ARBA00004286"/>
    </source>
</evidence>
<organism evidence="13 14">
    <name type="scientific">Venustampulla echinocandica</name>
    <dbReference type="NCBI Taxonomy" id="2656787"/>
    <lineage>
        <taxon>Eukaryota</taxon>
        <taxon>Fungi</taxon>
        <taxon>Dikarya</taxon>
        <taxon>Ascomycota</taxon>
        <taxon>Pezizomycotina</taxon>
        <taxon>Leotiomycetes</taxon>
        <taxon>Helotiales</taxon>
        <taxon>Pleuroascaceae</taxon>
        <taxon>Venustampulla</taxon>
    </lineage>
</organism>
<feature type="coiled-coil region" evidence="10">
    <location>
        <begin position="409"/>
        <end position="466"/>
    </location>
</feature>
<name>A0A370TP82_9HELO</name>
<evidence type="ECO:0000256" key="7">
    <source>
        <dbReference type="ARBA" id="ARBA00022840"/>
    </source>
</evidence>
<proteinExistence type="inferred from homology"/>
<feature type="coiled-coil region" evidence="10">
    <location>
        <begin position="279"/>
        <end position="345"/>
    </location>
</feature>
<feature type="coiled-coil region" evidence="10">
    <location>
        <begin position="933"/>
        <end position="967"/>
    </location>
</feature>
<sequence>MSSLLNGSRRRRRLEFEDEEDADPERRSERSTPSVDSAKRVRTNGYMSDSQTPSPPRLPSSRRRHGNPSQDEHLGGDSSMRGAGPNHFQPGAIVRVKLTNFVTYENAEFYPGPNLNMVIGPNGTGKSSLVCAICLGLGWGPVHLGRAQQIGEFVKHEMNDAFVEIELQKRPTEPRNHVVRLRIIRDGNSREFWLDDRKTSLKHIQALTRAFNIQVDNLCQFLPQDKVSEFAALSPVELLQQTQRAAAPPEMLEQHDALKKIRRDQKSLELQHEADKEHLEGLESRQENLRVEVQRLEERNQIQEKVSMLEKSIPFVEYRIARLRHLEVKTEKENAQRRFRNLEAELEPTLQSIKHTENYQQQISAVVQARRVAVGAAELEASELIKRVEVLDENIMEIGQSADAERVENKKRTQELQAIQRKIIELKARLNDAPIEFNASEWNERIREKEHKLREINAEIREIVVQDKELMGLGKEVLREVTAEEEAMATLDTQEGIKMSRLEKVSKETADAWKWVQDNPDEFEKEVHGPPLITCSVKDPRYANAIESLLRRTDYLTITAQTHADFKKLQDQLLGKMNLADFPVRRTDGSGDDGRRPLSAQDKQHFGLDGWAVDFIDGPGPVLSMLCESLNMHRTGISLQDITDDQFDAIIAQGQLNTWVAGTNYYKVSRRREYGPQAVSTNTRTVGPARYWIDQPVDTSAKEEMQTKIDSLKSKFEALKAQIRPLRLNKNDLMAKVKDIEGQMKEIKNDKAEIQKVHGQQAALPDKIKREEEALEEKRQSGVEFRARLKKLQIQHDHAVLRKAKVALDHKELVAKIRASHEELLEAEIRLIEATSDVEALTERNRDIHQHLEDERRQVKQMEDESKEVKRRAASALQVCQEIRSDPANERHLEHFGSIPHDMTIENLEMEIQTESSKLEYVHANNPNAIKDFERRQVEVNRLQEKAADTERKLERMGRQITEVRGRWEPALDKLIEEISEAFSYNFEQIGCAGEVSVHKDDDFDNWAIQIRVKFRENETLQLLNQHRQSGGERSVSTIFYLMSLQSLARAPFRVVDEINQGMDPRNERMVHERMVEIACKEHTSQYFLITPKLLTGLRYDERMKVLCIASGEHMPDNYKQLDVSKIIGIRRAIMAAS</sequence>
<evidence type="ECO:0000313" key="13">
    <source>
        <dbReference type="EMBL" id="RDL37308.1"/>
    </source>
</evidence>
<keyword evidence="14" id="KW-1185">Reference proteome</keyword>
<gene>
    <name evidence="13" type="ORF">BP5553_04741</name>
</gene>
<evidence type="ECO:0000256" key="11">
    <source>
        <dbReference type="SAM" id="MobiDB-lite"/>
    </source>
</evidence>
<protein>
    <recommendedName>
        <fullName evidence="4">Structural maintenance of chromosomes protein 5</fullName>
    </recommendedName>
</protein>
<evidence type="ECO:0000256" key="4">
    <source>
        <dbReference type="ARBA" id="ARBA00018687"/>
    </source>
</evidence>
<feature type="coiled-coil region" evidence="10">
    <location>
        <begin position="824"/>
        <end position="879"/>
    </location>
</feature>
<dbReference type="STRING" id="2656787.A0A370TP82"/>
<comment type="caution">
    <text evidence="13">The sequence shown here is derived from an EMBL/GenBank/DDBJ whole genome shotgun (WGS) entry which is preliminary data.</text>
</comment>
<accession>A0A370TP82</accession>
<evidence type="ECO:0000256" key="5">
    <source>
        <dbReference type="ARBA" id="ARBA00022454"/>
    </source>
</evidence>
<evidence type="ECO:0000256" key="6">
    <source>
        <dbReference type="ARBA" id="ARBA00022741"/>
    </source>
</evidence>
<dbReference type="AlphaFoldDB" id="A0A370TP82"/>
<dbReference type="SUPFAM" id="SSF52540">
    <property type="entry name" value="P-loop containing nucleoside triphosphate hydrolases"/>
    <property type="match status" value="1"/>
</dbReference>
<feature type="coiled-coil region" evidence="10">
    <location>
        <begin position="702"/>
        <end position="757"/>
    </location>
</feature>
<feature type="region of interest" description="Disordered" evidence="11">
    <location>
        <begin position="1"/>
        <end position="88"/>
    </location>
</feature>
<dbReference type="OrthoDB" id="10254973at2759"/>
<evidence type="ECO:0000256" key="9">
    <source>
        <dbReference type="ARBA" id="ARBA00023242"/>
    </source>
</evidence>
<dbReference type="GO" id="GO:0005634">
    <property type="term" value="C:nucleus"/>
    <property type="evidence" value="ECO:0007669"/>
    <property type="project" value="UniProtKB-SubCell"/>
</dbReference>
<keyword evidence="9" id="KW-0539">Nucleus</keyword>
<keyword evidence="6" id="KW-0547">Nucleotide-binding</keyword>
<dbReference type="Gene3D" id="3.40.50.300">
    <property type="entry name" value="P-loop containing nucleotide triphosphate hydrolases"/>
    <property type="match status" value="2"/>
</dbReference>
<dbReference type="PANTHER" id="PTHR45916">
    <property type="entry name" value="STRUCTURAL MAINTENANCE OF CHROMOSOMES PROTEIN 5"/>
    <property type="match status" value="1"/>
</dbReference>
<dbReference type="Proteomes" id="UP000254866">
    <property type="component" value="Unassembled WGS sequence"/>
</dbReference>
<keyword evidence="7" id="KW-0067">ATP-binding</keyword>
<evidence type="ECO:0000256" key="10">
    <source>
        <dbReference type="SAM" id="Coils"/>
    </source>
</evidence>